<protein>
    <submittedName>
        <fullName evidence="3">Alpha/beta hydrolase</fullName>
    </submittedName>
    <submittedName>
        <fullName evidence="2">Pimeloyl-ACP methyl ester carboxylesterase</fullName>
    </submittedName>
</protein>
<organism evidence="2 4">
    <name type="scientific">Aliidiomarina maris</name>
    <dbReference type="NCBI Taxonomy" id="531312"/>
    <lineage>
        <taxon>Bacteria</taxon>
        <taxon>Pseudomonadati</taxon>
        <taxon>Pseudomonadota</taxon>
        <taxon>Gammaproteobacteria</taxon>
        <taxon>Alteromonadales</taxon>
        <taxon>Idiomarinaceae</taxon>
        <taxon>Aliidiomarina</taxon>
    </lineage>
</organism>
<reference evidence="2 4" key="2">
    <citation type="submission" date="2018-06" db="EMBL/GenBank/DDBJ databases">
        <title>Genomic Encyclopedia of Type Strains, Phase III (KMG-III): the genomes of soil and plant-associated and newly described type strains.</title>
        <authorList>
            <person name="Whitman W."/>
        </authorList>
    </citation>
    <scope>NUCLEOTIDE SEQUENCE [LARGE SCALE GENOMIC DNA]</scope>
    <source>
        <strain evidence="2 4">CGMCC 1.15366</strain>
    </source>
</reference>
<keyword evidence="5" id="KW-1185">Reference proteome</keyword>
<evidence type="ECO:0000313" key="5">
    <source>
        <dbReference type="Proteomes" id="UP000287865"/>
    </source>
</evidence>
<keyword evidence="3" id="KW-0378">Hydrolase</keyword>
<name>A0A327X075_9GAMM</name>
<dbReference type="EMBL" id="QLMD01000005">
    <property type="protein sequence ID" value="RAJ98376.1"/>
    <property type="molecule type" value="Genomic_DNA"/>
</dbReference>
<dbReference type="GO" id="GO:0016787">
    <property type="term" value="F:hydrolase activity"/>
    <property type="evidence" value="ECO:0007669"/>
    <property type="project" value="UniProtKB-KW"/>
</dbReference>
<comment type="caution">
    <text evidence="2">The sequence shown here is derived from an EMBL/GenBank/DDBJ whole genome shotgun (WGS) entry which is preliminary data.</text>
</comment>
<dbReference type="RefSeq" id="WP_111569215.1">
    <property type="nucleotide sequence ID" value="NZ_PIPK01000005.1"/>
</dbReference>
<feature type="domain" description="AB hydrolase-1" evidence="1">
    <location>
        <begin position="32"/>
        <end position="286"/>
    </location>
</feature>
<proteinExistence type="predicted"/>
<dbReference type="Proteomes" id="UP000287865">
    <property type="component" value="Unassembled WGS sequence"/>
</dbReference>
<dbReference type="PANTHER" id="PTHR43798:SF33">
    <property type="entry name" value="HYDROLASE, PUTATIVE (AFU_ORTHOLOGUE AFUA_2G14860)-RELATED"/>
    <property type="match status" value="1"/>
</dbReference>
<dbReference type="OrthoDB" id="5729753at2"/>
<dbReference type="EMBL" id="PIPK01000005">
    <property type="protein sequence ID" value="RUO24805.1"/>
    <property type="molecule type" value="Genomic_DNA"/>
</dbReference>
<dbReference type="PANTHER" id="PTHR43798">
    <property type="entry name" value="MONOACYLGLYCEROL LIPASE"/>
    <property type="match status" value="1"/>
</dbReference>
<dbReference type="SUPFAM" id="SSF53474">
    <property type="entry name" value="alpha/beta-Hydrolases"/>
    <property type="match status" value="1"/>
</dbReference>
<evidence type="ECO:0000313" key="3">
    <source>
        <dbReference type="EMBL" id="RUO24805.1"/>
    </source>
</evidence>
<accession>A0A327X075</accession>
<evidence type="ECO:0000313" key="4">
    <source>
        <dbReference type="Proteomes" id="UP000249203"/>
    </source>
</evidence>
<dbReference type="GO" id="GO:0016020">
    <property type="term" value="C:membrane"/>
    <property type="evidence" value="ECO:0007669"/>
    <property type="project" value="TreeGrafter"/>
</dbReference>
<reference evidence="3 5" key="1">
    <citation type="journal article" date="2018" name="Front. Microbiol.">
        <title>Genome-Based Analysis Reveals the Taxonomy and Diversity of the Family Idiomarinaceae.</title>
        <authorList>
            <person name="Liu Y."/>
            <person name="Lai Q."/>
            <person name="Shao Z."/>
        </authorList>
    </citation>
    <scope>NUCLEOTIDE SEQUENCE [LARGE SCALE GENOMIC DNA]</scope>
    <source>
        <strain evidence="3 5">CF12-14</strain>
    </source>
</reference>
<dbReference type="AlphaFoldDB" id="A0A327X075"/>
<evidence type="ECO:0000259" key="1">
    <source>
        <dbReference type="Pfam" id="PF12697"/>
    </source>
</evidence>
<evidence type="ECO:0000313" key="2">
    <source>
        <dbReference type="EMBL" id="RAJ98376.1"/>
    </source>
</evidence>
<dbReference type="InterPro" id="IPR000073">
    <property type="entry name" value="AB_hydrolase_1"/>
</dbReference>
<sequence length="296" mass="33361">MIDWHPWEYTTKYGFTLRGQHTAPRGKPVLHFIHGNSYSGLTYAAMWQALNADFDIFLHDAQGHGDSDEGGAFIGWNQSAELALQVANELLPKLYPKMPVFGCGHSFGGILTLLMSERQPMLFNQLVLLDPILFLPSMIAPMRVLSALHLYALNPYAKRARRRRSVWPDASAAYQGLHQRGMFRGWSDASLQAYVDHAMHQGEDGQWQLKCSPRREAEIFSSYAHGLWPYLRNGLKVPTHVWGGQDTYPFVQKSLARWQAANDKVSLAWVEGGHCFMLEHPEKTAALVRASVLSAV</sequence>
<dbReference type="Gene3D" id="3.40.50.1820">
    <property type="entry name" value="alpha/beta hydrolase"/>
    <property type="match status" value="1"/>
</dbReference>
<dbReference type="Proteomes" id="UP000249203">
    <property type="component" value="Unassembled WGS sequence"/>
</dbReference>
<dbReference type="InterPro" id="IPR029058">
    <property type="entry name" value="AB_hydrolase_fold"/>
</dbReference>
<gene>
    <name evidence="2" type="ORF">B0I24_105129</name>
    <name evidence="3" type="ORF">CWE07_07100</name>
</gene>
<dbReference type="Pfam" id="PF12697">
    <property type="entry name" value="Abhydrolase_6"/>
    <property type="match status" value="1"/>
</dbReference>
<dbReference type="InterPro" id="IPR050266">
    <property type="entry name" value="AB_hydrolase_sf"/>
</dbReference>